<dbReference type="RefSeq" id="WP_036824215.1">
    <property type="nucleotide sequence ID" value="NZ_AVBF01000092.1"/>
</dbReference>
<dbReference type="InterPro" id="IPR001763">
    <property type="entry name" value="Rhodanese-like_dom"/>
</dbReference>
<proteinExistence type="predicted"/>
<dbReference type="CDD" id="cd00158">
    <property type="entry name" value="RHOD"/>
    <property type="match status" value="1"/>
</dbReference>
<evidence type="ECO:0000313" key="2">
    <source>
        <dbReference type="EMBL" id="KGP70996.1"/>
    </source>
</evidence>
<evidence type="ECO:0000313" key="3">
    <source>
        <dbReference type="Proteomes" id="UP000030147"/>
    </source>
</evidence>
<dbReference type="SUPFAM" id="SSF52821">
    <property type="entry name" value="Rhodanese/Cell cycle control phosphatase"/>
    <property type="match status" value="1"/>
</dbReference>
<dbReference type="AlphaFoldDB" id="A0A0A2TA94"/>
<accession>A0A0A2TA94</accession>
<organism evidence="2 3">
    <name type="scientific">Pontibacillus yanchengensis Y32</name>
    <dbReference type="NCBI Taxonomy" id="1385514"/>
    <lineage>
        <taxon>Bacteria</taxon>
        <taxon>Bacillati</taxon>
        <taxon>Bacillota</taxon>
        <taxon>Bacilli</taxon>
        <taxon>Bacillales</taxon>
        <taxon>Bacillaceae</taxon>
        <taxon>Pontibacillus</taxon>
    </lineage>
</organism>
<dbReference type="PANTHER" id="PTHR43031">
    <property type="entry name" value="FAD-DEPENDENT OXIDOREDUCTASE"/>
    <property type="match status" value="1"/>
</dbReference>
<comment type="caution">
    <text evidence="2">The sequence shown here is derived from an EMBL/GenBank/DDBJ whole genome shotgun (WGS) entry which is preliminary data.</text>
</comment>
<dbReference type="PROSITE" id="PS50206">
    <property type="entry name" value="RHODANESE_3"/>
    <property type="match status" value="1"/>
</dbReference>
<dbReference type="Proteomes" id="UP000030147">
    <property type="component" value="Unassembled WGS sequence"/>
</dbReference>
<gene>
    <name evidence="2" type="ORF">N782_01915</name>
</gene>
<dbReference type="Gene3D" id="3.40.250.10">
    <property type="entry name" value="Rhodanese-like domain"/>
    <property type="match status" value="1"/>
</dbReference>
<dbReference type="EMBL" id="AVBF01000092">
    <property type="protein sequence ID" value="KGP70996.1"/>
    <property type="molecule type" value="Genomic_DNA"/>
</dbReference>
<dbReference type="GO" id="GO:0016740">
    <property type="term" value="F:transferase activity"/>
    <property type="evidence" value="ECO:0007669"/>
    <property type="project" value="UniProtKB-KW"/>
</dbReference>
<dbReference type="STRING" id="1385514.N782_01915"/>
<protein>
    <submittedName>
        <fullName evidence="2">Sulfurtransferase</fullName>
    </submittedName>
</protein>
<evidence type="ECO:0000259" key="1">
    <source>
        <dbReference type="PROSITE" id="PS50206"/>
    </source>
</evidence>
<dbReference type="SMART" id="SM00450">
    <property type="entry name" value="RHOD"/>
    <property type="match status" value="1"/>
</dbReference>
<keyword evidence="3" id="KW-1185">Reference proteome</keyword>
<keyword evidence="2" id="KW-0808">Transferase</keyword>
<reference evidence="2 3" key="1">
    <citation type="journal article" date="2015" name="Stand. Genomic Sci.">
        <title>High quality draft genome sequence of the moderately halophilic bacterium Pontibacillus yanchengensis Y32(T) and comparison among Pontibacillus genomes.</title>
        <authorList>
            <person name="Huang J."/>
            <person name="Qiao Z.X."/>
            <person name="Tang J.W."/>
            <person name="Wang G."/>
        </authorList>
    </citation>
    <scope>NUCLEOTIDE SEQUENCE [LARGE SCALE GENOMIC DNA]</scope>
    <source>
        <strain evidence="2 3">Y32</strain>
    </source>
</reference>
<dbReference type="eggNOG" id="COG0607">
    <property type="taxonomic scope" value="Bacteria"/>
</dbReference>
<dbReference type="OrthoDB" id="9800872at2"/>
<dbReference type="InterPro" id="IPR036873">
    <property type="entry name" value="Rhodanese-like_dom_sf"/>
</dbReference>
<dbReference type="Pfam" id="PF00581">
    <property type="entry name" value="Rhodanese"/>
    <property type="match status" value="1"/>
</dbReference>
<dbReference type="InterPro" id="IPR050229">
    <property type="entry name" value="GlpE_sulfurtransferase"/>
</dbReference>
<feature type="domain" description="Rhodanese" evidence="1">
    <location>
        <begin position="18"/>
        <end position="102"/>
    </location>
</feature>
<sequence length="103" mass="11596">MYNINEINGEELESKLSQNNTIYVVDVREDDEVAQGMIPGAVHIPLQKIPESIDQLPEDRELVIVCRIGMRSMNACLFLKQHGFEHVSNLSDGMLGWTGEIVI</sequence>
<name>A0A0A2TA94_9BACI</name>
<dbReference type="PANTHER" id="PTHR43031:SF17">
    <property type="entry name" value="SULFURTRANSFERASE YTWF-RELATED"/>
    <property type="match status" value="1"/>
</dbReference>